<reference evidence="3" key="1">
    <citation type="journal article" date="2017" name="Biotechnol. Biofuels">
        <title>Evaluation of environmental bacterial communities as a factor affecting the growth of duckweed Lemna minor.</title>
        <authorList>
            <person name="Ishizawa H."/>
            <person name="Kuroda M."/>
            <person name="Morikawa M."/>
            <person name="Ike M."/>
        </authorList>
    </citation>
    <scope>NUCLEOTIDE SEQUENCE [LARGE SCALE GENOMIC DNA]</scope>
    <source>
        <strain evidence="3">H3</strain>
    </source>
</reference>
<dbReference type="RefSeq" id="WP_089086439.1">
    <property type="nucleotide sequence ID" value="NZ_AP018823.1"/>
</dbReference>
<evidence type="ECO:0000256" key="1">
    <source>
        <dbReference type="SAM" id="Phobius"/>
    </source>
</evidence>
<keyword evidence="3" id="KW-1185">Reference proteome</keyword>
<accession>A0A3G9G8Z4</accession>
<organism evidence="2 3">
    <name type="scientific">Aquitalea magnusonii</name>
    <dbReference type="NCBI Taxonomy" id="332411"/>
    <lineage>
        <taxon>Bacteria</taxon>
        <taxon>Pseudomonadati</taxon>
        <taxon>Pseudomonadota</taxon>
        <taxon>Betaproteobacteria</taxon>
        <taxon>Neisseriales</taxon>
        <taxon>Chromobacteriaceae</taxon>
        <taxon>Aquitalea</taxon>
    </lineage>
</organism>
<evidence type="ECO:0000313" key="2">
    <source>
        <dbReference type="EMBL" id="BBF84428.1"/>
    </source>
</evidence>
<dbReference type="OrthoDB" id="5689128at2"/>
<sequence>MTVTVDFWYLVGLLLGFLGVVFTFGKLLLGQIEQRLDQRFKAIDEANKATSNHWDTRFAELMEQNRREADGWQRIEKDFLRFQAELPVQYVRREDYVRNQTVIEAKLDSLALKIENVQLKGQQQ</sequence>
<dbReference type="AlphaFoldDB" id="A0A3G9G8Z4"/>
<keyword evidence="1" id="KW-1133">Transmembrane helix</keyword>
<keyword evidence="1" id="KW-0812">Transmembrane</keyword>
<dbReference type="EMBL" id="AP018823">
    <property type="protein sequence ID" value="BBF84428.1"/>
    <property type="molecule type" value="Genomic_DNA"/>
</dbReference>
<dbReference type="Proteomes" id="UP000198290">
    <property type="component" value="Chromosome"/>
</dbReference>
<keyword evidence="1" id="KW-0472">Membrane</keyword>
<gene>
    <name evidence="2" type="ORF">DLM_0778</name>
</gene>
<feature type="transmembrane region" description="Helical" evidence="1">
    <location>
        <begin position="6"/>
        <end position="29"/>
    </location>
</feature>
<evidence type="ECO:0000313" key="3">
    <source>
        <dbReference type="Proteomes" id="UP000198290"/>
    </source>
</evidence>
<proteinExistence type="predicted"/>
<reference evidence="2 3" key="2">
    <citation type="journal article" date="2017" name="Genome Announc.">
        <title>Draft genome sequence of Aquitalea magnusonii strain H3, a plant growth-promoting bacterium of duckweed Lemna minor.</title>
        <authorList>
            <person name="Ishizawa H."/>
            <person name="Kuroda M."/>
            <person name="Ike M."/>
        </authorList>
    </citation>
    <scope>NUCLEOTIDE SEQUENCE [LARGE SCALE GENOMIC DNA]</scope>
    <source>
        <strain evidence="2 3">H3</strain>
    </source>
</reference>
<protein>
    <submittedName>
        <fullName evidence="2">Putative membrane protein</fullName>
    </submittedName>
</protein>
<dbReference type="KEGG" id="amah:DLM_0778"/>
<reference evidence="3" key="3">
    <citation type="journal article" date="2017" name="Plant Physiol. Biochem.">
        <title>Differential oxidative and antioxidative response of duckweed Lemna minor toward plant growth promoting/inhibiting bacteria.</title>
        <authorList>
            <person name="Ishizawa H."/>
            <person name="Kuroda M."/>
            <person name="Morikawa M."/>
            <person name="Ike M."/>
        </authorList>
    </citation>
    <scope>NUCLEOTIDE SEQUENCE [LARGE SCALE GENOMIC DNA]</scope>
    <source>
        <strain evidence="3">H3</strain>
    </source>
</reference>
<name>A0A3G9G8Z4_9NEIS</name>